<gene>
    <name evidence="2" type="ORF">BS50DRAFT_160575</name>
</gene>
<feature type="compositionally biased region" description="Basic and acidic residues" evidence="1">
    <location>
        <begin position="1"/>
        <end position="24"/>
    </location>
</feature>
<feature type="compositionally biased region" description="Polar residues" evidence="1">
    <location>
        <begin position="87"/>
        <end position="115"/>
    </location>
</feature>
<feature type="compositionally biased region" description="Basic and acidic residues" evidence="1">
    <location>
        <begin position="34"/>
        <end position="52"/>
    </location>
</feature>
<accession>A0A2T2N6D2</accession>
<sequence>MEEEKSNMGKTDMGKVLDHGDGKRNPCMPGGSSRETHTERAPRGNLRTEHTWSNHQPTIGPLDDAPAPQGPSTPREYVDAMDVYSMAQHSTAQHNMAQHSTVDNPPSQTHTTSPYPTLPYPHRIPTHLPSTELHLPTSLPSPSHITHRTLPSPFPYYDQPTNQSHPPFSEENGKR</sequence>
<evidence type="ECO:0000256" key="1">
    <source>
        <dbReference type="SAM" id="MobiDB-lite"/>
    </source>
</evidence>
<protein>
    <submittedName>
        <fullName evidence="2">Uncharacterized protein</fullName>
    </submittedName>
</protein>
<evidence type="ECO:0000313" key="2">
    <source>
        <dbReference type="EMBL" id="PSN60949.1"/>
    </source>
</evidence>
<dbReference type="EMBL" id="KZ678146">
    <property type="protein sequence ID" value="PSN60949.1"/>
    <property type="molecule type" value="Genomic_DNA"/>
</dbReference>
<dbReference type="Proteomes" id="UP000240883">
    <property type="component" value="Unassembled WGS sequence"/>
</dbReference>
<dbReference type="AlphaFoldDB" id="A0A2T2N6D2"/>
<keyword evidence="3" id="KW-1185">Reference proteome</keyword>
<organism evidence="2 3">
    <name type="scientific">Corynespora cassiicola Philippines</name>
    <dbReference type="NCBI Taxonomy" id="1448308"/>
    <lineage>
        <taxon>Eukaryota</taxon>
        <taxon>Fungi</taxon>
        <taxon>Dikarya</taxon>
        <taxon>Ascomycota</taxon>
        <taxon>Pezizomycotina</taxon>
        <taxon>Dothideomycetes</taxon>
        <taxon>Pleosporomycetidae</taxon>
        <taxon>Pleosporales</taxon>
        <taxon>Corynesporascaceae</taxon>
        <taxon>Corynespora</taxon>
    </lineage>
</organism>
<reference evidence="2 3" key="1">
    <citation type="journal article" date="2018" name="Front. Microbiol.">
        <title>Genome-Wide Analysis of Corynespora cassiicola Leaf Fall Disease Putative Effectors.</title>
        <authorList>
            <person name="Lopez D."/>
            <person name="Ribeiro S."/>
            <person name="Label P."/>
            <person name="Fumanal B."/>
            <person name="Venisse J.S."/>
            <person name="Kohler A."/>
            <person name="de Oliveira R.R."/>
            <person name="Labutti K."/>
            <person name="Lipzen A."/>
            <person name="Lail K."/>
            <person name="Bauer D."/>
            <person name="Ohm R.A."/>
            <person name="Barry K.W."/>
            <person name="Spatafora J."/>
            <person name="Grigoriev I.V."/>
            <person name="Martin F.M."/>
            <person name="Pujade-Renaud V."/>
        </authorList>
    </citation>
    <scope>NUCLEOTIDE SEQUENCE [LARGE SCALE GENOMIC DNA]</scope>
    <source>
        <strain evidence="2 3">Philippines</strain>
    </source>
</reference>
<name>A0A2T2N6D2_CORCC</name>
<proteinExistence type="predicted"/>
<evidence type="ECO:0000313" key="3">
    <source>
        <dbReference type="Proteomes" id="UP000240883"/>
    </source>
</evidence>
<feature type="region of interest" description="Disordered" evidence="1">
    <location>
        <begin position="1"/>
        <end position="175"/>
    </location>
</feature>